<protein>
    <submittedName>
        <fullName evidence="2">Uncharacterized protein</fullName>
    </submittedName>
</protein>
<evidence type="ECO:0000256" key="1">
    <source>
        <dbReference type="SAM" id="MobiDB-lite"/>
    </source>
</evidence>
<dbReference type="KEGG" id="cci:CC1G_14923"/>
<comment type="caution">
    <text evidence="2">The sequence shown here is derived from an EMBL/GenBank/DDBJ whole genome shotgun (WGS) entry which is preliminary data.</text>
</comment>
<dbReference type="InParanoid" id="D6RNY8"/>
<dbReference type="GeneID" id="9378271"/>
<dbReference type="RefSeq" id="XP_002910945.1">
    <property type="nucleotide sequence ID" value="XM_002910899.1"/>
</dbReference>
<name>D6RNY8_COPC7</name>
<feature type="compositionally biased region" description="Basic and acidic residues" evidence="1">
    <location>
        <begin position="1"/>
        <end position="13"/>
    </location>
</feature>
<proteinExistence type="predicted"/>
<evidence type="ECO:0000313" key="3">
    <source>
        <dbReference type="Proteomes" id="UP000001861"/>
    </source>
</evidence>
<sequence>MPDLRRVGGKETKYSAPPVPRLTPTRHRHNDYLDLTNPPTSHDSTSRPFTPIPHERQNRTAYR</sequence>
<feature type="region of interest" description="Disordered" evidence="1">
    <location>
        <begin position="1"/>
        <end position="63"/>
    </location>
</feature>
<dbReference type="Proteomes" id="UP000001861">
    <property type="component" value="Unassembled WGS sequence"/>
</dbReference>
<reference evidence="2 3" key="1">
    <citation type="journal article" date="2010" name="Proc. Natl. Acad. Sci. U.S.A.">
        <title>Insights into evolution of multicellular fungi from the assembled chromosomes of the mushroom Coprinopsis cinerea (Coprinus cinereus).</title>
        <authorList>
            <person name="Stajich J.E."/>
            <person name="Wilke S.K."/>
            <person name="Ahren D."/>
            <person name="Au C.H."/>
            <person name="Birren B.W."/>
            <person name="Borodovsky M."/>
            <person name="Burns C."/>
            <person name="Canback B."/>
            <person name="Casselton L.A."/>
            <person name="Cheng C.K."/>
            <person name="Deng J."/>
            <person name="Dietrich F.S."/>
            <person name="Fargo D.C."/>
            <person name="Farman M.L."/>
            <person name="Gathman A.C."/>
            <person name="Goldberg J."/>
            <person name="Guigo R."/>
            <person name="Hoegger P.J."/>
            <person name="Hooker J.B."/>
            <person name="Huggins A."/>
            <person name="James T.Y."/>
            <person name="Kamada T."/>
            <person name="Kilaru S."/>
            <person name="Kodira C."/>
            <person name="Kues U."/>
            <person name="Kupfer D."/>
            <person name="Kwan H.S."/>
            <person name="Lomsadze A."/>
            <person name="Li W."/>
            <person name="Lilly W.W."/>
            <person name="Ma L.J."/>
            <person name="Mackey A.J."/>
            <person name="Manning G."/>
            <person name="Martin F."/>
            <person name="Muraguchi H."/>
            <person name="Natvig D.O."/>
            <person name="Palmerini H."/>
            <person name="Ramesh M.A."/>
            <person name="Rehmeyer C.J."/>
            <person name="Roe B.A."/>
            <person name="Shenoy N."/>
            <person name="Stanke M."/>
            <person name="Ter-Hovhannisyan V."/>
            <person name="Tunlid A."/>
            <person name="Velagapudi R."/>
            <person name="Vision T.J."/>
            <person name="Zeng Q."/>
            <person name="Zolan M.E."/>
            <person name="Pukkila P.J."/>
        </authorList>
    </citation>
    <scope>NUCLEOTIDE SEQUENCE [LARGE SCALE GENOMIC DNA]</scope>
    <source>
        <strain evidence="3">Okayama-7 / 130 / ATCC MYA-4618 / FGSC 9003</strain>
    </source>
</reference>
<accession>D6RNY8</accession>
<dbReference type="AlphaFoldDB" id="D6RNY8"/>
<gene>
    <name evidence="2" type="ORF">CC1G_14923</name>
</gene>
<evidence type="ECO:0000313" key="2">
    <source>
        <dbReference type="EMBL" id="EFI27451.1"/>
    </source>
</evidence>
<feature type="compositionally biased region" description="Basic and acidic residues" evidence="1">
    <location>
        <begin position="53"/>
        <end position="63"/>
    </location>
</feature>
<keyword evidence="3" id="KW-1185">Reference proteome</keyword>
<dbReference type="HOGENOM" id="CLU_2885684_0_0_1"/>
<dbReference type="EMBL" id="AACS02000007">
    <property type="protein sequence ID" value="EFI27451.1"/>
    <property type="molecule type" value="Genomic_DNA"/>
</dbReference>
<organism evidence="2 3">
    <name type="scientific">Coprinopsis cinerea (strain Okayama-7 / 130 / ATCC MYA-4618 / FGSC 9003)</name>
    <name type="common">Inky cap fungus</name>
    <name type="synonym">Hormographiella aspergillata</name>
    <dbReference type="NCBI Taxonomy" id="240176"/>
    <lineage>
        <taxon>Eukaryota</taxon>
        <taxon>Fungi</taxon>
        <taxon>Dikarya</taxon>
        <taxon>Basidiomycota</taxon>
        <taxon>Agaricomycotina</taxon>
        <taxon>Agaricomycetes</taxon>
        <taxon>Agaricomycetidae</taxon>
        <taxon>Agaricales</taxon>
        <taxon>Agaricineae</taxon>
        <taxon>Psathyrellaceae</taxon>
        <taxon>Coprinopsis</taxon>
    </lineage>
</organism>
<feature type="compositionally biased region" description="Polar residues" evidence="1">
    <location>
        <begin position="37"/>
        <end position="48"/>
    </location>
</feature>
<dbReference type="VEuPathDB" id="FungiDB:CC1G_14923"/>